<dbReference type="PANTHER" id="PTHR14879">
    <property type="entry name" value="CASPASE REGULATOR, RING FINGER DOMAIN-CONTAINING"/>
    <property type="match status" value="1"/>
</dbReference>
<evidence type="ECO:0000256" key="2">
    <source>
        <dbReference type="ARBA" id="ARBA00022771"/>
    </source>
</evidence>
<evidence type="ECO:0000259" key="5">
    <source>
        <dbReference type="PROSITE" id="PS50089"/>
    </source>
</evidence>
<name>A0AAV2IS66_LYMST</name>
<organism evidence="6 7">
    <name type="scientific">Lymnaea stagnalis</name>
    <name type="common">Great pond snail</name>
    <name type="synonym">Helix stagnalis</name>
    <dbReference type="NCBI Taxonomy" id="6523"/>
    <lineage>
        <taxon>Eukaryota</taxon>
        <taxon>Metazoa</taxon>
        <taxon>Spiralia</taxon>
        <taxon>Lophotrochozoa</taxon>
        <taxon>Mollusca</taxon>
        <taxon>Gastropoda</taxon>
        <taxon>Heterobranchia</taxon>
        <taxon>Euthyneura</taxon>
        <taxon>Panpulmonata</taxon>
        <taxon>Hygrophila</taxon>
        <taxon>Lymnaeoidea</taxon>
        <taxon>Lymnaeidae</taxon>
        <taxon>Lymnaea</taxon>
    </lineage>
</organism>
<feature type="domain" description="RING-type" evidence="5">
    <location>
        <begin position="71"/>
        <end position="106"/>
    </location>
</feature>
<comment type="caution">
    <text evidence="6">The sequence shown here is derived from an EMBL/GenBank/DDBJ whole genome shotgun (WGS) entry which is preliminary data.</text>
</comment>
<reference evidence="6 7" key="1">
    <citation type="submission" date="2024-04" db="EMBL/GenBank/DDBJ databases">
        <authorList>
            <consortium name="Genoscope - CEA"/>
            <person name="William W."/>
        </authorList>
    </citation>
    <scope>NUCLEOTIDE SEQUENCE [LARGE SCALE GENOMIC DNA]</scope>
</reference>
<dbReference type="FunFam" id="1.10.1170.10:FF:000002">
    <property type="entry name" value="Baculoviral IAP repeat containing 7"/>
    <property type="match status" value="1"/>
</dbReference>
<dbReference type="EMBL" id="CAXITT010001186">
    <property type="protein sequence ID" value="CAL1548124.1"/>
    <property type="molecule type" value="Genomic_DNA"/>
</dbReference>
<dbReference type="GO" id="GO:0008270">
    <property type="term" value="F:zinc ion binding"/>
    <property type="evidence" value="ECO:0007669"/>
    <property type="project" value="UniProtKB-KW"/>
</dbReference>
<dbReference type="InterPro" id="IPR001841">
    <property type="entry name" value="Znf_RING"/>
</dbReference>
<evidence type="ECO:0000313" key="6">
    <source>
        <dbReference type="EMBL" id="CAL1548124.1"/>
    </source>
</evidence>
<proteinExistence type="predicted"/>
<sequence>MDIPKDLVESCVKKRLEENQGEFASIESLMEAVFSMNVTESAPSLKIASSATTTREKLAEEIQKLRDERLCKICMEEDACATFVPCGHLACCFECGLALEVCLICRSRIQSCVRTYIS</sequence>
<evidence type="ECO:0000313" key="7">
    <source>
        <dbReference type="Proteomes" id="UP001497497"/>
    </source>
</evidence>
<keyword evidence="2 4" id="KW-0863">Zinc-finger</keyword>
<protein>
    <recommendedName>
        <fullName evidence="5">RING-type domain-containing protein</fullName>
    </recommendedName>
</protein>
<evidence type="ECO:0000256" key="1">
    <source>
        <dbReference type="ARBA" id="ARBA00022723"/>
    </source>
</evidence>
<keyword evidence="7" id="KW-1185">Reference proteome</keyword>
<dbReference type="Gene3D" id="1.10.1170.10">
    <property type="entry name" value="Inhibitor Of Apoptosis Protein (2mihbC-IAP-1), Chain A"/>
    <property type="match status" value="1"/>
</dbReference>
<keyword evidence="1" id="KW-0479">Metal-binding</keyword>
<dbReference type="Proteomes" id="UP001497497">
    <property type="component" value="Unassembled WGS sequence"/>
</dbReference>
<dbReference type="InterPro" id="IPR011029">
    <property type="entry name" value="DEATH-like_dom_sf"/>
</dbReference>
<dbReference type="AlphaFoldDB" id="A0AAV2IS66"/>
<dbReference type="PROSITE" id="PS50089">
    <property type="entry name" value="ZF_RING_2"/>
    <property type="match status" value="1"/>
</dbReference>
<accession>A0AAV2IS66</accession>
<dbReference type="Pfam" id="PF13920">
    <property type="entry name" value="zf-C3HC4_3"/>
    <property type="match status" value="1"/>
</dbReference>
<dbReference type="PANTHER" id="PTHR14879:SF5">
    <property type="entry name" value="RING-TYPE DOMAIN-CONTAINING PROTEIN"/>
    <property type="match status" value="1"/>
</dbReference>
<evidence type="ECO:0000256" key="3">
    <source>
        <dbReference type="ARBA" id="ARBA00022833"/>
    </source>
</evidence>
<gene>
    <name evidence="6" type="ORF">GSLYS_00021441001</name>
</gene>
<keyword evidence="3" id="KW-0862">Zinc</keyword>
<dbReference type="InterPro" id="IPR051728">
    <property type="entry name" value="RING-FYVE_E3_ubiquitin-ligase"/>
</dbReference>
<dbReference type="Gene3D" id="1.10.533.10">
    <property type="entry name" value="Death Domain, Fas"/>
    <property type="match status" value="1"/>
</dbReference>
<evidence type="ECO:0000256" key="4">
    <source>
        <dbReference type="PROSITE-ProRule" id="PRU00175"/>
    </source>
</evidence>